<feature type="domain" description="C2H2-type" evidence="3">
    <location>
        <begin position="899"/>
        <end position="922"/>
    </location>
</feature>
<feature type="compositionally biased region" description="Low complexity" evidence="2">
    <location>
        <begin position="1"/>
        <end position="11"/>
    </location>
</feature>
<feature type="compositionally biased region" description="Gly residues" evidence="2">
    <location>
        <begin position="12"/>
        <end position="24"/>
    </location>
</feature>
<evidence type="ECO:0000259" key="3">
    <source>
        <dbReference type="PROSITE" id="PS00028"/>
    </source>
</evidence>
<keyword evidence="1" id="KW-0560">Oxidoreductase</keyword>
<feature type="region of interest" description="Disordered" evidence="2">
    <location>
        <begin position="1"/>
        <end position="177"/>
    </location>
</feature>
<dbReference type="InterPro" id="IPR013087">
    <property type="entry name" value="Znf_C2H2_type"/>
</dbReference>
<proteinExistence type="predicted"/>
<feature type="compositionally biased region" description="Polar residues" evidence="2">
    <location>
        <begin position="147"/>
        <end position="158"/>
    </location>
</feature>
<dbReference type="CDD" id="cd24139">
    <property type="entry name" value="SIP5-like"/>
    <property type="match status" value="1"/>
</dbReference>
<feature type="compositionally biased region" description="Polar residues" evidence="2">
    <location>
        <begin position="1266"/>
        <end position="1296"/>
    </location>
</feature>
<name>A0A4U0W4Q0_9PEZI</name>
<evidence type="ECO:0000256" key="1">
    <source>
        <dbReference type="ARBA" id="ARBA00023002"/>
    </source>
</evidence>
<dbReference type="InterPro" id="IPR036812">
    <property type="entry name" value="NAD(P)_OxRdtase_dom_sf"/>
</dbReference>
<dbReference type="FunFam" id="3.20.20.100:FF:000037">
    <property type="entry name" value="L-galactose dehydrogenase (L-GalDH)"/>
    <property type="match status" value="1"/>
</dbReference>
<dbReference type="InterPro" id="IPR023210">
    <property type="entry name" value="NADP_OxRdtase_dom"/>
</dbReference>
<dbReference type="GO" id="GO:0045290">
    <property type="term" value="F:D-arabinose 1-dehydrogenase [NAD(P)+] activity"/>
    <property type="evidence" value="ECO:0007669"/>
    <property type="project" value="InterPro"/>
</dbReference>
<dbReference type="SUPFAM" id="SSF51430">
    <property type="entry name" value="NAD(P)-linked oxidoreductase"/>
    <property type="match status" value="1"/>
</dbReference>
<accession>A0A4U0W4Q0</accession>
<feature type="compositionally biased region" description="Polar residues" evidence="2">
    <location>
        <begin position="1390"/>
        <end position="1407"/>
    </location>
</feature>
<dbReference type="PANTHER" id="PTHR42686">
    <property type="entry name" value="GH17980P-RELATED"/>
    <property type="match status" value="1"/>
</dbReference>
<feature type="compositionally biased region" description="Low complexity" evidence="2">
    <location>
        <begin position="70"/>
        <end position="85"/>
    </location>
</feature>
<feature type="region of interest" description="Disordered" evidence="2">
    <location>
        <begin position="644"/>
        <end position="692"/>
    </location>
</feature>
<feature type="region of interest" description="Disordered" evidence="2">
    <location>
        <begin position="761"/>
        <end position="784"/>
    </location>
</feature>
<evidence type="ECO:0000256" key="2">
    <source>
        <dbReference type="SAM" id="MobiDB-lite"/>
    </source>
</evidence>
<feature type="compositionally biased region" description="Polar residues" evidence="2">
    <location>
        <begin position="1197"/>
        <end position="1219"/>
    </location>
</feature>
<dbReference type="GO" id="GO:0005829">
    <property type="term" value="C:cytosol"/>
    <property type="evidence" value="ECO:0007669"/>
    <property type="project" value="TreeGrafter"/>
</dbReference>
<feature type="region of interest" description="Disordered" evidence="2">
    <location>
        <begin position="918"/>
        <end position="938"/>
    </location>
</feature>
<dbReference type="CDD" id="cd19164">
    <property type="entry name" value="AKR_ARA2"/>
    <property type="match status" value="1"/>
</dbReference>
<feature type="region of interest" description="Disordered" evidence="2">
    <location>
        <begin position="1257"/>
        <end position="1308"/>
    </location>
</feature>
<gene>
    <name evidence="4" type="ORF">B0A49_12953</name>
</gene>
<feature type="region of interest" description="Disordered" evidence="2">
    <location>
        <begin position="597"/>
        <end position="622"/>
    </location>
</feature>
<feature type="region of interest" description="Disordered" evidence="2">
    <location>
        <begin position="1157"/>
        <end position="1231"/>
    </location>
</feature>
<dbReference type="PROSITE" id="PS00028">
    <property type="entry name" value="ZINC_FINGER_C2H2_1"/>
    <property type="match status" value="1"/>
</dbReference>
<keyword evidence="5" id="KW-1185">Reference proteome</keyword>
<comment type="caution">
    <text evidence="4">The sequence shown here is derived from an EMBL/GenBank/DDBJ whole genome shotgun (WGS) entry which is preliminary data.</text>
</comment>
<evidence type="ECO:0000313" key="5">
    <source>
        <dbReference type="Proteomes" id="UP000308768"/>
    </source>
</evidence>
<evidence type="ECO:0000313" key="4">
    <source>
        <dbReference type="EMBL" id="TKA57311.1"/>
    </source>
</evidence>
<feature type="compositionally biased region" description="Polar residues" evidence="2">
    <location>
        <begin position="768"/>
        <end position="784"/>
    </location>
</feature>
<dbReference type="Gene3D" id="3.20.20.100">
    <property type="entry name" value="NADP-dependent oxidoreductase domain"/>
    <property type="match status" value="1"/>
</dbReference>
<organism evidence="4 5">
    <name type="scientific">Cryomyces minteri</name>
    <dbReference type="NCBI Taxonomy" id="331657"/>
    <lineage>
        <taxon>Eukaryota</taxon>
        <taxon>Fungi</taxon>
        <taxon>Dikarya</taxon>
        <taxon>Ascomycota</taxon>
        <taxon>Pezizomycotina</taxon>
        <taxon>Dothideomycetes</taxon>
        <taxon>Dothideomycetes incertae sedis</taxon>
        <taxon>Cryomyces</taxon>
    </lineage>
</organism>
<dbReference type="Proteomes" id="UP000308768">
    <property type="component" value="Unassembled WGS sequence"/>
</dbReference>
<dbReference type="GO" id="GO:0070485">
    <property type="term" value="P:dehydro-D-arabinono-1,4-lactone biosynthetic process"/>
    <property type="evidence" value="ECO:0007669"/>
    <property type="project" value="TreeGrafter"/>
</dbReference>
<dbReference type="OrthoDB" id="5286008at2759"/>
<protein>
    <recommendedName>
        <fullName evidence="3">C2H2-type domain-containing protein</fullName>
    </recommendedName>
</protein>
<dbReference type="STRING" id="331657.A0A4U0W4Q0"/>
<feature type="compositionally biased region" description="Basic and acidic residues" evidence="2">
    <location>
        <begin position="654"/>
        <end position="692"/>
    </location>
</feature>
<dbReference type="Pfam" id="PF00248">
    <property type="entry name" value="Aldo_ket_red"/>
    <property type="match status" value="1"/>
</dbReference>
<reference evidence="4 5" key="1">
    <citation type="submission" date="2017-03" db="EMBL/GenBank/DDBJ databases">
        <title>Genomes of endolithic fungi from Antarctica.</title>
        <authorList>
            <person name="Coleine C."/>
            <person name="Masonjones S."/>
            <person name="Stajich J.E."/>
        </authorList>
    </citation>
    <scope>NUCLEOTIDE SEQUENCE [LARGE SCALE GENOMIC DNA]</scope>
    <source>
        <strain evidence="4 5">CCFEE 5187</strain>
    </source>
</reference>
<feature type="compositionally biased region" description="Basic and acidic residues" evidence="2">
    <location>
        <begin position="1157"/>
        <end position="1189"/>
    </location>
</feature>
<sequence length="1481" mass="158029">MNQFGYNQQQQGYGGGFNNKGGMYGQSHQGYGMPPQSSYEQSSSPANVGGFGQSSMHGREGGLGSGLGDYGRTSSAQASQSIPSSGAFGSLPESYGRAQSGFPGQAQAYGQQHGVQQAGNDDSLKPFGDSKTGGPSPSLGQPGRPASATNNAGGQVAQSGLPPPQSHHQGFGGGYPGFGQGSQYGGLGYGGRPVPFSNESASSNNGYGAGFGGNSYGSYGGRGAGGGGGWATFNTQYNKDPYALDTTGLVQQALEHGVRAFDTSPYYGPSEELLGAALDSPLVRDNFARNEYFILTKVGRIAASEFDYSAAWVRSSVQRSLQRLKTDYVDLVYCHDVEFVSEEEVLEAVRELRRIRDESGKVKYIGISGYPLPVLCSLASRVLEETGEPLDAVMSYANYTLQNTTLASYGVARLKAAGVDVVPNASPLGMGLLRREGVPVGSTGDFHPASNQLRKAVRDASDFCDLHGENLEVIAIRFALESWLRVGSSVGSRGDPASGIPWKQESIEQVGGNKLGVSVMGVSKSSELQKTMQVWRSILDGLEDGQETAVKAGRWAGDHEWSLNRQKAVQILAEGIQEILGDWVDYAWPSPHAGFVNQRGKKAEEEAPWPTPAASPEGEEVPTLADARAGAIYSSRSGRGSRHDLSFLGIGGSSEREASASEARRETRQEREGRKLEKERLAREKERERSMREESVDGGYLVTLGTYTGPEDFNKDVVRQLMVERRLAPFWKGLNDHSESWTENQLVAAVRGLPIPAADEVSPAMARTASQASSNPRSSDLNINNLTVPMTSRSQSYQSDKSASLSPSHAAFSGSLLASSIIPPSPTSNLFRSRAKTLASATTSSKSNQSSDTTLREIQLQKDPHVNGHPLEAYLYKDVLECPICFLCYPPYLNKTRCCDQPICSECFVQIKRPDPHPPEHHGDAPTLSAMETQSDPEEDGVLVSEVAACPFCVQPEFGVTYDSPPFRRGLVYMNQGPGAALASARSAMSSSSSLDSQIMASPAGSSRRRATSLAANAPTVITTDRVRPDWAKKLSDARAHALRRSAAATALHNAAYVIGNGQGLDARGFGLGRRRRTLFGGDSPSSSGRGTPQLPDGLTLSSVGALLAHAERRGSSSRDGNSDLYPGRSSSRRNRMEDLEELMMMEAIRLSLAVEDDRKKKEDKEVAKEAKKEEKKKAKEAKKAEKAAKKSGLHPYQSSANGSGSLHTLMSRSSSGLGQQPAVEGKGKAPASAYVGFSPLTVPTCTLNTESPSLATSTAAADASQPQFHGSSKAQLQPQKFKGTESSTPSHLRQISSVSSSSSSFIESVPGSLRLDSSFNPSPSTSGVNIPCAHTSTAQEVFRSGTPPGGGAGMESMFNFSSLTAMIREEDKDPNEGNAEHIENVEQALSPSVGSQLRSTNLNLQIPNRLRGDSGESSSSAPPPSYEERGTLAPDNVASQPREDEIVALKKSDTDKSNQYDVKHYRDVNVLDAVHGRQAT</sequence>
<dbReference type="InterPro" id="IPR020471">
    <property type="entry name" value="AKR"/>
</dbReference>
<feature type="compositionally biased region" description="Polar residues" evidence="2">
    <location>
        <begin position="108"/>
        <end position="120"/>
    </location>
</feature>
<feature type="compositionally biased region" description="Low complexity" evidence="2">
    <location>
        <begin position="34"/>
        <end position="45"/>
    </location>
</feature>
<dbReference type="InterPro" id="IPR044480">
    <property type="entry name" value="Ara2-like"/>
</dbReference>
<dbReference type="EMBL" id="NAJN01002124">
    <property type="protein sequence ID" value="TKA57311.1"/>
    <property type="molecule type" value="Genomic_DNA"/>
</dbReference>
<dbReference type="PANTHER" id="PTHR42686:SF1">
    <property type="entry name" value="GH17980P-RELATED"/>
    <property type="match status" value="1"/>
</dbReference>
<feature type="region of interest" description="Disordered" evidence="2">
    <location>
        <begin position="1076"/>
        <end position="1133"/>
    </location>
</feature>
<feature type="region of interest" description="Disordered" evidence="2">
    <location>
        <begin position="1390"/>
        <end position="1445"/>
    </location>
</feature>